<evidence type="ECO:0000313" key="14">
    <source>
        <dbReference type="Proteomes" id="UP000184251"/>
    </source>
</evidence>
<keyword evidence="2 13" id="KW-0723">Serine/threonine-protein kinase</keyword>
<evidence type="ECO:0000256" key="7">
    <source>
        <dbReference type="ARBA" id="ARBA00047899"/>
    </source>
</evidence>
<dbReference type="PANTHER" id="PTHR43289:SF34">
    <property type="entry name" value="SERINE_THREONINE-PROTEIN KINASE YBDM-RELATED"/>
    <property type="match status" value="1"/>
</dbReference>
<feature type="domain" description="Protein kinase" evidence="11">
    <location>
        <begin position="10"/>
        <end position="267"/>
    </location>
</feature>
<dbReference type="CDD" id="cd06577">
    <property type="entry name" value="PASTA_pknB"/>
    <property type="match status" value="3"/>
</dbReference>
<gene>
    <name evidence="13" type="ORF">SAMN02746064_00063</name>
</gene>
<dbReference type="RefSeq" id="WP_073269073.1">
    <property type="nucleotide sequence ID" value="NZ_FQTU01000001.1"/>
</dbReference>
<dbReference type="GO" id="GO:0004674">
    <property type="term" value="F:protein serine/threonine kinase activity"/>
    <property type="evidence" value="ECO:0007669"/>
    <property type="project" value="UniProtKB-KW"/>
</dbReference>
<dbReference type="OrthoDB" id="9788659at2"/>
<accession>A0A1M4S557</accession>
<dbReference type="Pfam" id="PF03793">
    <property type="entry name" value="PASTA"/>
    <property type="match status" value="3"/>
</dbReference>
<evidence type="ECO:0000256" key="2">
    <source>
        <dbReference type="ARBA" id="ARBA00022527"/>
    </source>
</evidence>
<feature type="domain" description="PASTA" evidence="12">
    <location>
        <begin position="407"/>
        <end position="474"/>
    </location>
</feature>
<dbReference type="InterPro" id="IPR005543">
    <property type="entry name" value="PASTA_dom"/>
</dbReference>
<dbReference type="PANTHER" id="PTHR43289">
    <property type="entry name" value="MITOGEN-ACTIVATED PROTEIN KINASE KINASE KINASE 20-RELATED"/>
    <property type="match status" value="1"/>
</dbReference>
<evidence type="ECO:0000256" key="4">
    <source>
        <dbReference type="ARBA" id="ARBA00022741"/>
    </source>
</evidence>
<dbReference type="SMART" id="SM00740">
    <property type="entry name" value="PASTA"/>
    <property type="match status" value="3"/>
</dbReference>
<dbReference type="EC" id="2.7.11.1" evidence="1"/>
<name>A0A1M4S557_9FIRM</name>
<keyword evidence="10" id="KW-1133">Transmembrane helix</keyword>
<evidence type="ECO:0000259" key="11">
    <source>
        <dbReference type="PROSITE" id="PS50011"/>
    </source>
</evidence>
<dbReference type="AlphaFoldDB" id="A0A1M4S557"/>
<evidence type="ECO:0000313" key="13">
    <source>
        <dbReference type="EMBL" id="SHE27331.1"/>
    </source>
</evidence>
<dbReference type="PROSITE" id="PS00108">
    <property type="entry name" value="PROTEIN_KINASE_ST"/>
    <property type="match status" value="1"/>
</dbReference>
<dbReference type="STRING" id="1120975.SAMN02746064_00063"/>
<evidence type="ECO:0000256" key="5">
    <source>
        <dbReference type="ARBA" id="ARBA00022777"/>
    </source>
</evidence>
<reference evidence="13 14" key="1">
    <citation type="submission" date="2016-11" db="EMBL/GenBank/DDBJ databases">
        <authorList>
            <person name="Jaros S."/>
            <person name="Januszkiewicz K."/>
            <person name="Wedrychowicz H."/>
        </authorList>
    </citation>
    <scope>NUCLEOTIDE SEQUENCE [LARGE SCALE GENOMIC DNA]</scope>
    <source>
        <strain evidence="13 14">DSM 14828</strain>
    </source>
</reference>
<evidence type="ECO:0000256" key="8">
    <source>
        <dbReference type="ARBA" id="ARBA00048679"/>
    </source>
</evidence>
<evidence type="ECO:0000256" key="3">
    <source>
        <dbReference type="ARBA" id="ARBA00022679"/>
    </source>
</evidence>
<sequence length="624" mass="69819">MKGRMLANRYELLETIGQGGMAIVYKAMDTLLNRTVAVKILKQEFNENEQFIKKFRRESQAAASLSHNNIVNVFDVGVEDNIHFIVMEYVEGDTLKDYIRKKGKLNWKEAVYIAKQIAFALDHAHKNNIIHRDIKPHNIMINEETIPKVTDFGIARAITSSTITLVEETMGSVHYISPEQARGGFVDERSDLYSLGIVMYEMLTGRVPFDGDNSISVAIKHIQEEIEFLEDDLDDIPESLEDIVLKLIRKNPKERYENAKELVKDLIAVQSGEKIAGRETKKPGILPGILATSKPKPVVEKPSEKKPKEGKMKKTTMWILGGLILLFLAVILLSSRYFSVNEVSVPSVEGMNILEAAEKLEEEGLKYEIERTESSATIPEDYIISQNPNPGTILKEGQTVKLVVSSGPREAEVPDVTGKFEVEGVQELENLNFTVKEISRQFNDDVEKDKIYDQNPRPGLMVKEGAEIIIYVSKGKDTAVVEDFVGMSLEDARRAITALGLQVGEVREVVSDKHGQGIVENQDPKPNAEVAKNSVVSLTVSKGKLQTKDITINIGRYIEYDDDDEVPTVSVKVTLIDQSSNSSVVYERNHKADETISVTLEGLGVQYYQIEIDGEKFGPEIITF</sequence>
<keyword evidence="14" id="KW-1185">Reference proteome</keyword>
<dbReference type="PROSITE" id="PS50011">
    <property type="entry name" value="PROTEIN_KINASE_DOM"/>
    <property type="match status" value="1"/>
</dbReference>
<comment type="catalytic activity">
    <reaction evidence="8">
        <text>L-seryl-[protein] + ATP = O-phospho-L-seryl-[protein] + ADP + H(+)</text>
        <dbReference type="Rhea" id="RHEA:17989"/>
        <dbReference type="Rhea" id="RHEA-COMP:9863"/>
        <dbReference type="Rhea" id="RHEA-COMP:11604"/>
        <dbReference type="ChEBI" id="CHEBI:15378"/>
        <dbReference type="ChEBI" id="CHEBI:29999"/>
        <dbReference type="ChEBI" id="CHEBI:30616"/>
        <dbReference type="ChEBI" id="CHEBI:83421"/>
        <dbReference type="ChEBI" id="CHEBI:456216"/>
        <dbReference type="EC" id="2.7.11.1"/>
    </reaction>
</comment>
<feature type="binding site" evidence="9">
    <location>
        <position position="39"/>
    </location>
    <ligand>
        <name>ATP</name>
        <dbReference type="ChEBI" id="CHEBI:30616"/>
    </ligand>
</feature>
<dbReference type="PROSITE" id="PS00107">
    <property type="entry name" value="PROTEIN_KINASE_ATP"/>
    <property type="match status" value="1"/>
</dbReference>
<evidence type="ECO:0000256" key="6">
    <source>
        <dbReference type="ARBA" id="ARBA00022840"/>
    </source>
</evidence>
<keyword evidence="4 9" id="KW-0547">Nucleotide-binding</keyword>
<comment type="catalytic activity">
    <reaction evidence="7">
        <text>L-threonyl-[protein] + ATP = O-phospho-L-threonyl-[protein] + ADP + H(+)</text>
        <dbReference type="Rhea" id="RHEA:46608"/>
        <dbReference type="Rhea" id="RHEA-COMP:11060"/>
        <dbReference type="Rhea" id="RHEA-COMP:11605"/>
        <dbReference type="ChEBI" id="CHEBI:15378"/>
        <dbReference type="ChEBI" id="CHEBI:30013"/>
        <dbReference type="ChEBI" id="CHEBI:30616"/>
        <dbReference type="ChEBI" id="CHEBI:61977"/>
        <dbReference type="ChEBI" id="CHEBI:456216"/>
        <dbReference type="EC" id="2.7.11.1"/>
    </reaction>
</comment>
<keyword evidence="10" id="KW-0472">Membrane</keyword>
<evidence type="ECO:0000259" key="12">
    <source>
        <dbReference type="PROSITE" id="PS51178"/>
    </source>
</evidence>
<keyword evidence="5 13" id="KW-0418">Kinase</keyword>
<dbReference type="InterPro" id="IPR008271">
    <property type="entry name" value="Ser/Thr_kinase_AS"/>
</dbReference>
<dbReference type="NCBIfam" id="NF033483">
    <property type="entry name" value="PknB_PASTA_kin"/>
    <property type="match status" value="1"/>
</dbReference>
<dbReference type="InterPro" id="IPR017441">
    <property type="entry name" value="Protein_kinase_ATP_BS"/>
</dbReference>
<feature type="transmembrane region" description="Helical" evidence="10">
    <location>
        <begin position="315"/>
        <end position="338"/>
    </location>
</feature>
<organism evidence="13 14">
    <name type="scientific">Alkalibacter saccharofermentans DSM 14828</name>
    <dbReference type="NCBI Taxonomy" id="1120975"/>
    <lineage>
        <taxon>Bacteria</taxon>
        <taxon>Bacillati</taxon>
        <taxon>Bacillota</taxon>
        <taxon>Clostridia</taxon>
        <taxon>Eubacteriales</taxon>
        <taxon>Eubacteriaceae</taxon>
        <taxon>Alkalibacter</taxon>
    </lineage>
</organism>
<dbReference type="CDD" id="cd14014">
    <property type="entry name" value="STKc_PknB_like"/>
    <property type="match status" value="1"/>
</dbReference>
<dbReference type="PROSITE" id="PS51178">
    <property type="entry name" value="PASTA"/>
    <property type="match status" value="3"/>
</dbReference>
<protein>
    <recommendedName>
        <fullName evidence="1">non-specific serine/threonine protein kinase</fullName>
        <ecNumber evidence="1">2.7.11.1</ecNumber>
    </recommendedName>
</protein>
<proteinExistence type="predicted"/>
<keyword evidence="10" id="KW-0812">Transmembrane</keyword>
<dbReference type="SUPFAM" id="SSF56112">
    <property type="entry name" value="Protein kinase-like (PK-like)"/>
    <property type="match status" value="1"/>
</dbReference>
<dbReference type="InterPro" id="IPR011009">
    <property type="entry name" value="Kinase-like_dom_sf"/>
</dbReference>
<dbReference type="Gene3D" id="1.10.510.10">
    <property type="entry name" value="Transferase(Phosphotransferase) domain 1"/>
    <property type="match status" value="1"/>
</dbReference>
<dbReference type="FunFam" id="3.30.200.20:FF:000035">
    <property type="entry name" value="Serine/threonine protein kinase Stk1"/>
    <property type="match status" value="1"/>
</dbReference>
<keyword evidence="3" id="KW-0808">Transferase</keyword>
<dbReference type="Pfam" id="PF00069">
    <property type="entry name" value="Pkinase"/>
    <property type="match status" value="1"/>
</dbReference>
<dbReference type="Proteomes" id="UP000184251">
    <property type="component" value="Unassembled WGS sequence"/>
</dbReference>
<keyword evidence="6 9" id="KW-0067">ATP-binding</keyword>
<evidence type="ECO:0000256" key="10">
    <source>
        <dbReference type="SAM" id="Phobius"/>
    </source>
</evidence>
<dbReference type="InterPro" id="IPR000719">
    <property type="entry name" value="Prot_kinase_dom"/>
</dbReference>
<dbReference type="SMART" id="SM00220">
    <property type="entry name" value="S_TKc"/>
    <property type="match status" value="1"/>
</dbReference>
<dbReference type="Gene3D" id="3.30.10.20">
    <property type="match status" value="3"/>
</dbReference>
<evidence type="ECO:0000256" key="9">
    <source>
        <dbReference type="PROSITE-ProRule" id="PRU10141"/>
    </source>
</evidence>
<evidence type="ECO:0000256" key="1">
    <source>
        <dbReference type="ARBA" id="ARBA00012513"/>
    </source>
</evidence>
<dbReference type="FunFam" id="1.10.510.10:FF:000021">
    <property type="entry name" value="Serine/threonine protein kinase"/>
    <property type="match status" value="1"/>
</dbReference>
<feature type="domain" description="PASTA" evidence="12">
    <location>
        <begin position="475"/>
        <end position="542"/>
    </location>
</feature>
<dbReference type="GO" id="GO:0005524">
    <property type="term" value="F:ATP binding"/>
    <property type="evidence" value="ECO:0007669"/>
    <property type="project" value="UniProtKB-UniRule"/>
</dbReference>
<dbReference type="Gene3D" id="3.30.200.20">
    <property type="entry name" value="Phosphorylase Kinase, domain 1"/>
    <property type="match status" value="1"/>
</dbReference>
<feature type="domain" description="PASTA" evidence="12">
    <location>
        <begin position="339"/>
        <end position="406"/>
    </location>
</feature>
<dbReference type="EMBL" id="FQTU01000001">
    <property type="protein sequence ID" value="SHE27331.1"/>
    <property type="molecule type" value="Genomic_DNA"/>
</dbReference>